<protein>
    <submittedName>
        <fullName evidence="2">Uncharacterized protein</fullName>
    </submittedName>
</protein>
<dbReference type="EMBL" id="UOGL01000270">
    <property type="protein sequence ID" value="VAX38875.1"/>
    <property type="molecule type" value="Genomic_DNA"/>
</dbReference>
<feature type="non-terminal residue" evidence="2">
    <location>
        <position position="47"/>
    </location>
</feature>
<evidence type="ECO:0000256" key="1">
    <source>
        <dbReference type="SAM" id="MobiDB-lite"/>
    </source>
</evidence>
<feature type="region of interest" description="Disordered" evidence="1">
    <location>
        <begin position="23"/>
        <end position="47"/>
    </location>
</feature>
<dbReference type="AlphaFoldDB" id="A0A3B1E154"/>
<sequence>MNIARVLGLAFLVVTTVGVGAANAGDRHHRPRHRNSGGHTPRVIIGG</sequence>
<organism evidence="2">
    <name type="scientific">hydrothermal vent metagenome</name>
    <dbReference type="NCBI Taxonomy" id="652676"/>
    <lineage>
        <taxon>unclassified sequences</taxon>
        <taxon>metagenomes</taxon>
        <taxon>ecological metagenomes</taxon>
    </lineage>
</organism>
<proteinExistence type="predicted"/>
<accession>A0A3B1E154</accession>
<evidence type="ECO:0000313" key="2">
    <source>
        <dbReference type="EMBL" id="VAX38875.1"/>
    </source>
</evidence>
<feature type="compositionally biased region" description="Basic residues" evidence="1">
    <location>
        <begin position="27"/>
        <end position="36"/>
    </location>
</feature>
<reference evidence="2" key="1">
    <citation type="submission" date="2018-06" db="EMBL/GenBank/DDBJ databases">
        <authorList>
            <person name="Zhirakovskaya E."/>
        </authorList>
    </citation>
    <scope>NUCLEOTIDE SEQUENCE</scope>
</reference>
<name>A0A3B1E154_9ZZZZ</name>
<gene>
    <name evidence="2" type="ORF">MNBD_PLANCTO02-1680</name>
</gene>